<gene>
    <name evidence="1" type="ORF">P167DRAFT_232605</name>
</gene>
<accession>A0A3N4KZ59</accession>
<dbReference type="AlphaFoldDB" id="A0A3N4KZ59"/>
<proteinExistence type="predicted"/>
<evidence type="ECO:0000313" key="1">
    <source>
        <dbReference type="EMBL" id="RPB11025.1"/>
    </source>
</evidence>
<dbReference type="EMBL" id="ML119138">
    <property type="protein sequence ID" value="RPB11025.1"/>
    <property type="molecule type" value="Genomic_DNA"/>
</dbReference>
<evidence type="ECO:0000313" key="2">
    <source>
        <dbReference type="Proteomes" id="UP000277580"/>
    </source>
</evidence>
<organism evidence="1 2">
    <name type="scientific">Morchella conica CCBAS932</name>
    <dbReference type="NCBI Taxonomy" id="1392247"/>
    <lineage>
        <taxon>Eukaryota</taxon>
        <taxon>Fungi</taxon>
        <taxon>Dikarya</taxon>
        <taxon>Ascomycota</taxon>
        <taxon>Pezizomycotina</taxon>
        <taxon>Pezizomycetes</taxon>
        <taxon>Pezizales</taxon>
        <taxon>Morchellaceae</taxon>
        <taxon>Morchella</taxon>
    </lineage>
</organism>
<dbReference type="InParanoid" id="A0A3N4KZ59"/>
<protein>
    <submittedName>
        <fullName evidence="1">Uncharacterized protein</fullName>
    </submittedName>
</protein>
<keyword evidence="2" id="KW-1185">Reference proteome</keyword>
<sequence>MENFHHPGSGPFPFPAQRYSYTYTHPACPDGTRLEEWKNWGRKNSNIDFTSRVYRKSETQLWNPTTVSRPIFSEHRNGIKVLRSTLGPIALFRSSIRLHVSPRQSEAGEKSMVGKVRLYVFLDSLLPYEVSANDNTTPLIPWKHHVYCCKNLP</sequence>
<reference evidence="1 2" key="1">
    <citation type="journal article" date="2018" name="Nat. Ecol. Evol.">
        <title>Pezizomycetes genomes reveal the molecular basis of ectomycorrhizal truffle lifestyle.</title>
        <authorList>
            <person name="Murat C."/>
            <person name="Payen T."/>
            <person name="Noel B."/>
            <person name="Kuo A."/>
            <person name="Morin E."/>
            <person name="Chen J."/>
            <person name="Kohler A."/>
            <person name="Krizsan K."/>
            <person name="Balestrini R."/>
            <person name="Da Silva C."/>
            <person name="Montanini B."/>
            <person name="Hainaut M."/>
            <person name="Levati E."/>
            <person name="Barry K.W."/>
            <person name="Belfiori B."/>
            <person name="Cichocki N."/>
            <person name="Clum A."/>
            <person name="Dockter R.B."/>
            <person name="Fauchery L."/>
            <person name="Guy J."/>
            <person name="Iotti M."/>
            <person name="Le Tacon F."/>
            <person name="Lindquist E.A."/>
            <person name="Lipzen A."/>
            <person name="Malagnac F."/>
            <person name="Mello A."/>
            <person name="Molinier V."/>
            <person name="Miyauchi S."/>
            <person name="Poulain J."/>
            <person name="Riccioni C."/>
            <person name="Rubini A."/>
            <person name="Sitrit Y."/>
            <person name="Splivallo R."/>
            <person name="Traeger S."/>
            <person name="Wang M."/>
            <person name="Zifcakova L."/>
            <person name="Wipf D."/>
            <person name="Zambonelli A."/>
            <person name="Paolocci F."/>
            <person name="Nowrousian M."/>
            <person name="Ottonello S."/>
            <person name="Baldrian P."/>
            <person name="Spatafora J.W."/>
            <person name="Henrissat B."/>
            <person name="Nagy L.G."/>
            <person name="Aury J.M."/>
            <person name="Wincker P."/>
            <person name="Grigoriev I.V."/>
            <person name="Bonfante P."/>
            <person name="Martin F.M."/>
        </authorList>
    </citation>
    <scope>NUCLEOTIDE SEQUENCE [LARGE SCALE GENOMIC DNA]</scope>
    <source>
        <strain evidence="1 2">CCBAS932</strain>
    </source>
</reference>
<dbReference type="Proteomes" id="UP000277580">
    <property type="component" value="Unassembled WGS sequence"/>
</dbReference>
<name>A0A3N4KZ59_9PEZI</name>